<keyword evidence="2" id="KW-0238">DNA-binding</keyword>
<dbReference type="SUPFAM" id="SSF46785">
    <property type="entry name" value="Winged helix' DNA-binding domain"/>
    <property type="match status" value="1"/>
</dbReference>
<dbReference type="RefSeq" id="WP_120246820.1">
    <property type="nucleotide sequence ID" value="NZ_RAPO01000007.1"/>
</dbReference>
<keyword evidence="7" id="KW-1185">Reference proteome</keyword>
<evidence type="ECO:0000313" key="6">
    <source>
        <dbReference type="EMBL" id="RKD88013.1"/>
    </source>
</evidence>
<dbReference type="PANTHER" id="PTHR30136:SF35">
    <property type="entry name" value="HTH-TYPE TRANSCRIPTIONAL REGULATOR RV1719"/>
    <property type="match status" value="1"/>
</dbReference>
<dbReference type="EMBL" id="RAPO01000007">
    <property type="protein sequence ID" value="RKD88013.1"/>
    <property type="molecule type" value="Genomic_DNA"/>
</dbReference>
<dbReference type="PROSITE" id="PS51078">
    <property type="entry name" value="ICLR_ED"/>
    <property type="match status" value="1"/>
</dbReference>
<dbReference type="InterPro" id="IPR036390">
    <property type="entry name" value="WH_DNA-bd_sf"/>
</dbReference>
<dbReference type="InterPro" id="IPR014757">
    <property type="entry name" value="Tscrpt_reg_IclR_C"/>
</dbReference>
<dbReference type="GO" id="GO:0045892">
    <property type="term" value="P:negative regulation of DNA-templated transcription"/>
    <property type="evidence" value="ECO:0007669"/>
    <property type="project" value="TreeGrafter"/>
</dbReference>
<dbReference type="Pfam" id="PF01614">
    <property type="entry name" value="IclR_C"/>
    <property type="match status" value="1"/>
</dbReference>
<organism evidence="6 7">
    <name type="scientific">Halopiger aswanensis</name>
    <dbReference type="NCBI Taxonomy" id="148449"/>
    <lineage>
        <taxon>Archaea</taxon>
        <taxon>Methanobacteriati</taxon>
        <taxon>Methanobacteriota</taxon>
        <taxon>Stenosarchaea group</taxon>
        <taxon>Halobacteria</taxon>
        <taxon>Halobacteriales</taxon>
        <taxon>Natrialbaceae</taxon>
        <taxon>Halopiger</taxon>
    </lineage>
</organism>
<dbReference type="SMART" id="SM00346">
    <property type="entry name" value="HTH_ICLR"/>
    <property type="match status" value="1"/>
</dbReference>
<dbReference type="GO" id="GO:0003700">
    <property type="term" value="F:DNA-binding transcription factor activity"/>
    <property type="evidence" value="ECO:0007669"/>
    <property type="project" value="TreeGrafter"/>
</dbReference>
<dbReference type="Gene3D" id="1.10.10.10">
    <property type="entry name" value="Winged helix-like DNA-binding domain superfamily/Winged helix DNA-binding domain"/>
    <property type="match status" value="1"/>
</dbReference>
<dbReference type="InterPro" id="IPR005471">
    <property type="entry name" value="Tscrpt_reg_IclR_N"/>
</dbReference>
<dbReference type="OrthoDB" id="14763at2157"/>
<keyword evidence="1" id="KW-0805">Transcription regulation</keyword>
<evidence type="ECO:0000256" key="2">
    <source>
        <dbReference type="ARBA" id="ARBA00023125"/>
    </source>
</evidence>
<dbReference type="InterPro" id="IPR036388">
    <property type="entry name" value="WH-like_DNA-bd_sf"/>
</dbReference>
<dbReference type="PROSITE" id="PS51077">
    <property type="entry name" value="HTH_ICLR"/>
    <property type="match status" value="1"/>
</dbReference>
<dbReference type="Pfam" id="PF09339">
    <property type="entry name" value="HTH_IclR"/>
    <property type="match status" value="1"/>
</dbReference>
<dbReference type="PANTHER" id="PTHR30136">
    <property type="entry name" value="HELIX-TURN-HELIX TRANSCRIPTIONAL REGULATOR, ICLR FAMILY"/>
    <property type="match status" value="1"/>
</dbReference>
<dbReference type="CDD" id="cd00090">
    <property type="entry name" value="HTH_ARSR"/>
    <property type="match status" value="1"/>
</dbReference>
<comment type="caution">
    <text evidence="6">The sequence shown here is derived from an EMBL/GenBank/DDBJ whole genome shotgun (WGS) entry which is preliminary data.</text>
</comment>
<gene>
    <name evidence="6" type="ORF">ATJ93_4499</name>
</gene>
<dbReference type="InterPro" id="IPR011991">
    <property type="entry name" value="ArsR-like_HTH"/>
</dbReference>
<evidence type="ECO:0000259" key="5">
    <source>
        <dbReference type="PROSITE" id="PS51078"/>
    </source>
</evidence>
<reference evidence="6 7" key="1">
    <citation type="submission" date="2018-09" db="EMBL/GenBank/DDBJ databases">
        <title>Genomic Encyclopedia of Archaeal and Bacterial Type Strains, Phase II (KMG-II): from individual species to whole genera.</title>
        <authorList>
            <person name="Goeker M."/>
        </authorList>
    </citation>
    <scope>NUCLEOTIDE SEQUENCE [LARGE SCALE GENOMIC DNA]</scope>
    <source>
        <strain evidence="6 7">DSM 13151</strain>
    </source>
</reference>
<feature type="domain" description="IclR-ED" evidence="5">
    <location>
        <begin position="68"/>
        <end position="255"/>
    </location>
</feature>
<accession>A0A419VXR8</accession>
<dbReference type="Gene3D" id="3.30.450.40">
    <property type="match status" value="1"/>
</dbReference>
<dbReference type="SUPFAM" id="SSF55781">
    <property type="entry name" value="GAF domain-like"/>
    <property type="match status" value="1"/>
</dbReference>
<dbReference type="GO" id="GO:0003677">
    <property type="term" value="F:DNA binding"/>
    <property type="evidence" value="ECO:0007669"/>
    <property type="project" value="UniProtKB-KW"/>
</dbReference>
<dbReference type="InterPro" id="IPR029016">
    <property type="entry name" value="GAF-like_dom_sf"/>
</dbReference>
<evidence type="ECO:0000259" key="4">
    <source>
        <dbReference type="PROSITE" id="PS51077"/>
    </source>
</evidence>
<evidence type="ECO:0000256" key="3">
    <source>
        <dbReference type="ARBA" id="ARBA00023163"/>
    </source>
</evidence>
<name>A0A419VXR8_9EURY</name>
<proteinExistence type="predicted"/>
<dbReference type="InterPro" id="IPR050707">
    <property type="entry name" value="HTH_MetabolicPath_Reg"/>
</dbReference>
<feature type="domain" description="HTH iclR-type" evidence="4">
    <location>
        <begin position="8"/>
        <end position="67"/>
    </location>
</feature>
<dbReference type="Proteomes" id="UP000283805">
    <property type="component" value="Unassembled WGS sequence"/>
</dbReference>
<keyword evidence="3" id="KW-0804">Transcription</keyword>
<dbReference type="AlphaFoldDB" id="A0A419VXR8"/>
<protein>
    <submittedName>
        <fullName evidence="6">IclR family transcriptional regulator</fullName>
    </submittedName>
</protein>
<sequence>MKEANNPVRAVETTIHVLEALKELDGASITELADHLELTKGTVHNHISTLQENRFVVKEDNQYELSLRFLIFGEYVRNNNILYQIGEPEVQELADETGEIVHLSTEQHGLSMKLCKILGEDAVGERFHSVKLQRPDYLHYTATGKAILAFLPQSRVERIVDEYGLAEMTDNTITDRSTLFDELAATRERGYSLNDQEEVDGVRAVGAPVRVQTGRVLGAVSVSGPVSRMQDDRFRNILPKKVKNTTSVIEANINMTEIIPTSGAK</sequence>
<evidence type="ECO:0000313" key="7">
    <source>
        <dbReference type="Proteomes" id="UP000283805"/>
    </source>
</evidence>
<evidence type="ECO:0000256" key="1">
    <source>
        <dbReference type="ARBA" id="ARBA00023015"/>
    </source>
</evidence>